<gene>
    <name evidence="1" type="ORF">ACFODW_04765</name>
</gene>
<reference evidence="2" key="1">
    <citation type="journal article" date="2019" name="Int. J. Syst. Evol. Microbiol.">
        <title>The Global Catalogue of Microorganisms (GCM) 10K type strain sequencing project: providing services to taxonomists for standard genome sequencing and annotation.</title>
        <authorList>
            <consortium name="The Broad Institute Genomics Platform"/>
            <consortium name="The Broad Institute Genome Sequencing Center for Infectious Disease"/>
            <person name="Wu L."/>
            <person name="Ma J."/>
        </authorList>
    </citation>
    <scope>NUCLEOTIDE SEQUENCE [LARGE SCALE GENOMIC DNA]</scope>
    <source>
        <strain evidence="2">KCTC 13193</strain>
    </source>
</reference>
<protein>
    <recommendedName>
        <fullName evidence="3">Swt1-like HEPN domain-containing protein</fullName>
    </recommendedName>
</protein>
<evidence type="ECO:0000313" key="2">
    <source>
        <dbReference type="Proteomes" id="UP001595387"/>
    </source>
</evidence>
<dbReference type="EMBL" id="JBHRRZ010000008">
    <property type="protein sequence ID" value="MFC2947663.1"/>
    <property type="molecule type" value="Genomic_DNA"/>
</dbReference>
<evidence type="ECO:0000313" key="1">
    <source>
        <dbReference type="EMBL" id="MFC2947663.1"/>
    </source>
</evidence>
<comment type="caution">
    <text evidence="1">The sequence shown here is derived from an EMBL/GenBank/DDBJ whole genome shotgun (WGS) entry which is preliminary data.</text>
</comment>
<keyword evidence="2" id="KW-1185">Reference proteome</keyword>
<evidence type="ECO:0008006" key="3">
    <source>
        <dbReference type="Google" id="ProtNLM"/>
    </source>
</evidence>
<dbReference type="RefSeq" id="WP_390303748.1">
    <property type="nucleotide sequence ID" value="NZ_JBHRRZ010000008.1"/>
</dbReference>
<name>A0ABV7A431_9BACI</name>
<proteinExistence type="predicted"/>
<organism evidence="1 2">
    <name type="scientific">Virgibacillus sediminis</name>
    <dbReference type="NCBI Taxonomy" id="202260"/>
    <lineage>
        <taxon>Bacteria</taxon>
        <taxon>Bacillati</taxon>
        <taxon>Bacillota</taxon>
        <taxon>Bacilli</taxon>
        <taxon>Bacillales</taxon>
        <taxon>Bacillaceae</taxon>
        <taxon>Virgibacillus</taxon>
    </lineage>
</organism>
<accession>A0ABV7A431</accession>
<dbReference type="Proteomes" id="UP001595387">
    <property type="component" value="Unassembled WGS sequence"/>
</dbReference>
<sequence length="139" mass="16341">METEYMKEAYGLLFEIETGLSQYIEQTMEETYGIGWQIQAPVTMKYKPYSKHFTSFYYHELISMLRAYPCFDELPKDVYLQLLRTIPLRNKIAHCKSISDPEMTQLQDTYKLAMEYICFTGEVTGYTTGKESTVSCLHY</sequence>